<keyword evidence="7" id="KW-0560">Oxidoreductase</keyword>
<dbReference type="GeneTree" id="ENSGT00390000007832"/>
<dbReference type="Proteomes" id="UP000261580">
    <property type="component" value="Unassembled WGS sequence"/>
</dbReference>
<keyword evidence="4" id="KW-0547">Nucleotide-binding</keyword>
<evidence type="ECO:0000313" key="14">
    <source>
        <dbReference type="Proteomes" id="UP000261580"/>
    </source>
</evidence>
<proteinExistence type="inferred from homology"/>
<sequence length="149" mass="16556">MFRLYCGAKSPLKLVFLTGRNMSIAPTDRGPAVGDQSTDNRSIHSDTVEEVHNIPMQVIIRPFPPVLDEQKVQSLMDTIRETADISVVPPIDVLWIKGSEGGNYYYSFGGCHRFAAYQRLNVQTIPAKIIKSNITDLSTYLGASTPDLR</sequence>
<dbReference type="AlphaFoldDB" id="A0A3Q4GJV9"/>
<dbReference type="CTD" id="140809"/>
<dbReference type="EC" id="1.8.98.2" evidence="2"/>
<organism evidence="13 14">
    <name type="scientific">Neolamprologus brichardi</name>
    <name type="common">Fairy cichlid</name>
    <name type="synonym">Lamprologus brichardi</name>
    <dbReference type="NCBI Taxonomy" id="32507"/>
    <lineage>
        <taxon>Eukaryota</taxon>
        <taxon>Metazoa</taxon>
        <taxon>Chordata</taxon>
        <taxon>Craniata</taxon>
        <taxon>Vertebrata</taxon>
        <taxon>Euteleostomi</taxon>
        <taxon>Actinopterygii</taxon>
        <taxon>Neopterygii</taxon>
        <taxon>Teleostei</taxon>
        <taxon>Neoteleostei</taxon>
        <taxon>Acanthomorphata</taxon>
        <taxon>Ovalentaria</taxon>
        <taxon>Cichlomorphae</taxon>
        <taxon>Cichliformes</taxon>
        <taxon>Cichlidae</taxon>
        <taxon>African cichlids</taxon>
        <taxon>Pseudocrenilabrinae</taxon>
        <taxon>Lamprologini</taxon>
        <taxon>Neolamprologus</taxon>
    </lineage>
</organism>
<keyword evidence="14" id="KW-1185">Reference proteome</keyword>
<dbReference type="RefSeq" id="XP_006794154.1">
    <property type="nucleotide sequence ID" value="XM_006794091.2"/>
</dbReference>
<keyword evidence="5" id="KW-0067">ATP-binding</keyword>
<keyword evidence="8" id="KW-1015">Disulfide bond</keyword>
<evidence type="ECO:0000256" key="10">
    <source>
        <dbReference type="ARBA" id="ARBA00059800"/>
    </source>
</evidence>
<dbReference type="GO" id="GO:0005737">
    <property type="term" value="C:cytoplasm"/>
    <property type="evidence" value="ECO:0007669"/>
    <property type="project" value="TreeGrafter"/>
</dbReference>
<dbReference type="InterPro" id="IPR003115">
    <property type="entry name" value="ParB_N"/>
</dbReference>
<dbReference type="OMA" id="SQIRRPI"/>
<feature type="domain" description="ParB-like N-terminal" evidence="12">
    <location>
        <begin position="52"/>
        <end position="146"/>
    </location>
</feature>
<dbReference type="InterPro" id="IPR036086">
    <property type="entry name" value="ParB/Sulfiredoxin_sf"/>
</dbReference>
<evidence type="ECO:0000259" key="12">
    <source>
        <dbReference type="SMART" id="SM00470"/>
    </source>
</evidence>
<evidence type="ECO:0000313" key="13">
    <source>
        <dbReference type="Ensembl" id="ENSNBRP00000009226.1"/>
    </source>
</evidence>
<comment type="catalytic activity">
    <reaction evidence="9">
        <text>S-hydroxy-S-oxy-L-cysteinyl-[peroxiredoxin] + [protein]-dithiol + ATP = S-hydroxy-L-cysteinyl-[peroxiredoxin] + [protein]-disulfide + ADP + phosphate</text>
        <dbReference type="Rhea" id="RHEA:17545"/>
        <dbReference type="Rhea" id="RHEA-COMP:10593"/>
        <dbReference type="Rhea" id="RHEA-COMP:10594"/>
        <dbReference type="Rhea" id="RHEA-COMP:13681"/>
        <dbReference type="Rhea" id="RHEA-COMP:17976"/>
        <dbReference type="ChEBI" id="CHEBI:29950"/>
        <dbReference type="ChEBI" id="CHEBI:30616"/>
        <dbReference type="ChEBI" id="CHEBI:43474"/>
        <dbReference type="ChEBI" id="CHEBI:50058"/>
        <dbReference type="ChEBI" id="CHEBI:61973"/>
        <dbReference type="ChEBI" id="CHEBI:61974"/>
        <dbReference type="ChEBI" id="CHEBI:456216"/>
        <dbReference type="EC" id="1.8.98.2"/>
    </reaction>
</comment>
<dbReference type="PANTHER" id="PTHR21348">
    <property type="match status" value="1"/>
</dbReference>
<dbReference type="InterPro" id="IPR016692">
    <property type="entry name" value="Sulfiredoxin"/>
</dbReference>
<dbReference type="GO" id="GO:0005524">
    <property type="term" value="F:ATP binding"/>
    <property type="evidence" value="ECO:0007669"/>
    <property type="project" value="UniProtKB-KW"/>
</dbReference>
<dbReference type="PANTHER" id="PTHR21348:SF2">
    <property type="entry name" value="SULFIREDOXIN-1"/>
    <property type="match status" value="1"/>
</dbReference>
<dbReference type="Pfam" id="PF02195">
    <property type="entry name" value="ParB_N"/>
    <property type="match status" value="1"/>
</dbReference>
<dbReference type="SUPFAM" id="SSF110849">
    <property type="entry name" value="ParB/Sulfiredoxin"/>
    <property type="match status" value="1"/>
</dbReference>
<evidence type="ECO:0000256" key="3">
    <source>
        <dbReference type="ARBA" id="ARBA00022481"/>
    </source>
</evidence>
<evidence type="ECO:0000256" key="8">
    <source>
        <dbReference type="ARBA" id="ARBA00023157"/>
    </source>
</evidence>
<evidence type="ECO:0000256" key="9">
    <source>
        <dbReference type="ARBA" id="ARBA00047514"/>
    </source>
</evidence>
<dbReference type="CDD" id="cd16395">
    <property type="entry name" value="Srx"/>
    <property type="match status" value="1"/>
</dbReference>
<evidence type="ECO:0000256" key="7">
    <source>
        <dbReference type="ARBA" id="ARBA00023002"/>
    </source>
</evidence>
<evidence type="ECO:0000256" key="2">
    <source>
        <dbReference type="ARBA" id="ARBA00013055"/>
    </source>
</evidence>
<evidence type="ECO:0000256" key="11">
    <source>
        <dbReference type="ARBA" id="ARBA00068541"/>
    </source>
</evidence>
<dbReference type="GO" id="GO:0032542">
    <property type="term" value="F:sulfiredoxin activity"/>
    <property type="evidence" value="ECO:0007669"/>
    <property type="project" value="UniProtKB-EC"/>
</dbReference>
<dbReference type="Ensembl" id="ENSNBRT00000009488.1">
    <property type="protein sequence ID" value="ENSNBRP00000009226.1"/>
    <property type="gene ID" value="ENSNBRG00000007218.1"/>
</dbReference>
<evidence type="ECO:0000256" key="5">
    <source>
        <dbReference type="ARBA" id="ARBA00022840"/>
    </source>
</evidence>
<comment type="similarity">
    <text evidence="1">Belongs to the sulfiredoxin family.</text>
</comment>
<dbReference type="SMART" id="SM00470">
    <property type="entry name" value="ParB"/>
    <property type="match status" value="1"/>
</dbReference>
<dbReference type="FunFam" id="3.90.1530.10:FF:000001">
    <property type="entry name" value="Sulfiredoxin"/>
    <property type="match status" value="1"/>
</dbReference>
<name>A0A3Q4GJV9_NEOBR</name>
<evidence type="ECO:0000256" key="1">
    <source>
        <dbReference type="ARBA" id="ARBA00009609"/>
    </source>
</evidence>
<protein>
    <recommendedName>
        <fullName evidence="11">Sulfiredoxin-1</fullName>
        <ecNumber evidence="2">1.8.98.2</ecNumber>
    </recommendedName>
</protein>
<evidence type="ECO:0000256" key="4">
    <source>
        <dbReference type="ARBA" id="ARBA00022741"/>
    </source>
</evidence>
<dbReference type="Bgee" id="ENSNBRG00000007218">
    <property type="expression patterns" value="Expressed in zone of skin and 3 other cell types or tissues"/>
</dbReference>
<dbReference type="GeneID" id="102779366"/>
<evidence type="ECO:0000256" key="6">
    <source>
        <dbReference type="ARBA" id="ARBA00022862"/>
    </source>
</evidence>
<accession>A0A3Q4GJV9</accession>
<comment type="function">
    <text evidence="10">Contributes to oxidative stress resistance by reducing cysteine-sulfinic acid formed under exposure to oxidants in the peroxiredoxins PRDX1, PRDX2, PRDX3 and PRDX4. Does not act on PRDX5 or PRDX6. May catalyze the reduction in a multi-step process by acting both as a specific phosphotransferase and a thioltransferase.</text>
</comment>
<dbReference type="OrthoDB" id="10023328at2759"/>
<keyword evidence="6" id="KW-0049">Antioxidant</keyword>
<keyword evidence="3" id="KW-0488">Methylation</keyword>
<dbReference type="STRING" id="32507.ENSNBRP00000009226"/>
<dbReference type="GO" id="GO:0034599">
    <property type="term" value="P:cellular response to oxidative stress"/>
    <property type="evidence" value="ECO:0007669"/>
    <property type="project" value="TreeGrafter"/>
</dbReference>
<reference evidence="13" key="1">
    <citation type="submission" date="2025-08" db="UniProtKB">
        <authorList>
            <consortium name="Ensembl"/>
        </authorList>
    </citation>
    <scope>IDENTIFICATION</scope>
</reference>
<dbReference type="Gene3D" id="3.90.1530.10">
    <property type="entry name" value="Conserved hypothetical protein from pyrococcus furiosus pfu- 392566-001, ParB domain"/>
    <property type="match status" value="1"/>
</dbReference>
<reference evidence="13" key="2">
    <citation type="submission" date="2025-09" db="UniProtKB">
        <authorList>
            <consortium name="Ensembl"/>
        </authorList>
    </citation>
    <scope>IDENTIFICATION</scope>
</reference>